<evidence type="ECO:0000313" key="9">
    <source>
        <dbReference type="EMBL" id="MQY46620.1"/>
    </source>
</evidence>
<evidence type="ECO:0000259" key="8">
    <source>
        <dbReference type="Pfam" id="PF02308"/>
    </source>
</evidence>
<feature type="domain" description="MgtC/SapB/SrpB/YhiD N-terminal" evidence="8">
    <location>
        <begin position="22"/>
        <end position="145"/>
    </location>
</feature>
<dbReference type="PANTHER" id="PTHR33778:SF1">
    <property type="entry name" value="MAGNESIUM TRANSPORTER YHID-RELATED"/>
    <property type="match status" value="1"/>
</dbReference>
<organism evidence="9 10">
    <name type="scientific">Endobacterium cereale</name>
    <dbReference type="NCBI Taxonomy" id="2663029"/>
    <lineage>
        <taxon>Bacteria</taxon>
        <taxon>Pseudomonadati</taxon>
        <taxon>Pseudomonadota</taxon>
        <taxon>Alphaproteobacteria</taxon>
        <taxon>Hyphomicrobiales</taxon>
        <taxon>Rhizobiaceae</taxon>
        <taxon>Endobacterium</taxon>
    </lineage>
</organism>
<comment type="caution">
    <text evidence="9">The sequence shown here is derived from an EMBL/GenBank/DDBJ whole genome shotgun (WGS) entry which is preliminary data.</text>
</comment>
<dbReference type="GO" id="GO:0005886">
    <property type="term" value="C:plasma membrane"/>
    <property type="evidence" value="ECO:0007669"/>
    <property type="project" value="UniProtKB-SubCell"/>
</dbReference>
<evidence type="ECO:0000256" key="6">
    <source>
        <dbReference type="ARBA" id="ARBA00023136"/>
    </source>
</evidence>
<sequence>MKFFDELMPITPTWPDIGLRIAATLVAGVLIGINRERGGHAAGLRTTVLVGLAACISMIQANLLLSTSQTANGSMDALRLPLGILTGVGFIGGGAILRRGDVATGVTTAATLWLMTAVGLCFGGGQLIVGAIASAIAFVTLSPLKAFGLWLSSEQKGSVGIKVPAGDKLPDIAPSLPPGAEACFIAIRPIDTHHEEVVFELRWKTTAGKPTSTELVSAIRAHHYVKSFEHRTTVT</sequence>
<feature type="transmembrane region" description="Helical" evidence="7">
    <location>
        <begin position="17"/>
        <end position="34"/>
    </location>
</feature>
<keyword evidence="5 7" id="KW-1133">Transmembrane helix</keyword>
<dbReference type="PANTHER" id="PTHR33778">
    <property type="entry name" value="PROTEIN MGTC"/>
    <property type="match status" value="1"/>
</dbReference>
<proteinExistence type="inferred from homology"/>
<evidence type="ECO:0000256" key="3">
    <source>
        <dbReference type="ARBA" id="ARBA00022475"/>
    </source>
</evidence>
<evidence type="ECO:0000313" key="10">
    <source>
        <dbReference type="Proteomes" id="UP000435138"/>
    </source>
</evidence>
<evidence type="ECO:0000256" key="2">
    <source>
        <dbReference type="ARBA" id="ARBA00009298"/>
    </source>
</evidence>
<dbReference type="InterPro" id="IPR049177">
    <property type="entry name" value="MgtC_SapB_SrpB_YhiD_N"/>
</dbReference>
<dbReference type="AlphaFoldDB" id="A0A6A8AAF9"/>
<dbReference type="Pfam" id="PF02308">
    <property type="entry name" value="MgtC"/>
    <property type="match status" value="1"/>
</dbReference>
<evidence type="ECO:0000256" key="4">
    <source>
        <dbReference type="ARBA" id="ARBA00022692"/>
    </source>
</evidence>
<name>A0A6A8AAF9_9HYPH</name>
<dbReference type="Proteomes" id="UP000435138">
    <property type="component" value="Unassembled WGS sequence"/>
</dbReference>
<evidence type="ECO:0000256" key="7">
    <source>
        <dbReference type="RuleBase" id="RU365041"/>
    </source>
</evidence>
<evidence type="ECO:0000256" key="5">
    <source>
        <dbReference type="ARBA" id="ARBA00022989"/>
    </source>
</evidence>
<feature type="transmembrane region" description="Helical" evidence="7">
    <location>
        <begin position="46"/>
        <end position="65"/>
    </location>
</feature>
<accession>A0A6A8AAF9</accession>
<protein>
    <recommendedName>
        <fullName evidence="7">Protein MgtC</fullName>
    </recommendedName>
</protein>
<comment type="similarity">
    <text evidence="2 7">Belongs to the MgtC/SapB family.</text>
</comment>
<dbReference type="EMBL" id="WIXI01000041">
    <property type="protein sequence ID" value="MQY46620.1"/>
    <property type="molecule type" value="Genomic_DNA"/>
</dbReference>
<dbReference type="RefSeq" id="WP_153354108.1">
    <property type="nucleotide sequence ID" value="NZ_WIXI01000041.1"/>
</dbReference>
<reference evidence="9 10" key="1">
    <citation type="submission" date="2019-11" db="EMBL/GenBank/DDBJ databases">
        <title>Genome analysis of Rhizobacterium cereale a novel genus and species isolated from maize roots in North Spain.</title>
        <authorList>
            <person name="Menendez E."/>
            <person name="Flores-Felix J.D."/>
            <person name="Ramirez-Bahena M.-H."/>
            <person name="Igual J.M."/>
            <person name="Garcia-Fraile P."/>
            <person name="Peix A."/>
            <person name="Velazquez E."/>
        </authorList>
    </citation>
    <scope>NUCLEOTIDE SEQUENCE [LARGE SCALE GENOMIC DNA]</scope>
    <source>
        <strain evidence="9 10">RZME27</strain>
    </source>
</reference>
<keyword evidence="3" id="KW-1003">Cell membrane</keyword>
<keyword evidence="7" id="KW-0997">Cell inner membrane</keyword>
<keyword evidence="4 7" id="KW-0812">Transmembrane</keyword>
<dbReference type="PRINTS" id="PR01837">
    <property type="entry name" value="MGTCSAPBPROT"/>
</dbReference>
<gene>
    <name evidence="9" type="ORF">GAO09_11260</name>
</gene>
<evidence type="ECO:0000256" key="1">
    <source>
        <dbReference type="ARBA" id="ARBA00004651"/>
    </source>
</evidence>
<feature type="transmembrane region" description="Helical" evidence="7">
    <location>
        <begin position="77"/>
        <end position="97"/>
    </location>
</feature>
<keyword evidence="10" id="KW-1185">Reference proteome</keyword>
<keyword evidence="6 7" id="KW-0472">Membrane</keyword>
<dbReference type="InterPro" id="IPR003416">
    <property type="entry name" value="MgtC/SapB/SrpB/YhiD_fam"/>
</dbReference>
<comment type="subcellular location">
    <subcellularLocation>
        <location evidence="7">Cell inner membrane</location>
        <topology evidence="7">Multi-pass membrane protein</topology>
    </subcellularLocation>
    <subcellularLocation>
        <location evidence="1">Cell membrane</location>
        <topology evidence="1">Multi-pass membrane protein</topology>
    </subcellularLocation>
</comment>